<dbReference type="Pfam" id="PF01311">
    <property type="entry name" value="Bac_export_1"/>
    <property type="match status" value="1"/>
</dbReference>
<accession>A0A5C0AZY6</accession>
<dbReference type="PRINTS" id="PR00953">
    <property type="entry name" value="TYPE3IMRPROT"/>
</dbReference>
<comment type="function">
    <text evidence="1 10">Role in flagellar biosynthesis.</text>
</comment>
<keyword evidence="11" id="KW-0969">Cilium</keyword>
<proteinExistence type="inferred from homology"/>
<evidence type="ECO:0000256" key="4">
    <source>
        <dbReference type="ARBA" id="ARBA00022475"/>
    </source>
</evidence>
<dbReference type="InterPro" id="IPR002010">
    <property type="entry name" value="T3SS_IM_R"/>
</dbReference>
<name>A0A5C0AZY6_9BURK</name>
<keyword evidence="7 10" id="KW-0472">Membrane</keyword>
<feature type="transmembrane region" description="Helical" evidence="10">
    <location>
        <begin position="76"/>
        <end position="100"/>
    </location>
</feature>
<evidence type="ECO:0000256" key="10">
    <source>
        <dbReference type="RuleBase" id="RU362071"/>
    </source>
</evidence>
<keyword evidence="5 10" id="KW-0812">Transmembrane</keyword>
<keyword evidence="4 10" id="KW-1003">Cell membrane</keyword>
<evidence type="ECO:0000256" key="2">
    <source>
        <dbReference type="ARBA" id="ARBA00009772"/>
    </source>
</evidence>
<dbReference type="Proteomes" id="UP000325161">
    <property type="component" value="Chromosome"/>
</dbReference>
<evidence type="ECO:0000256" key="8">
    <source>
        <dbReference type="ARBA" id="ARBA00023143"/>
    </source>
</evidence>
<feature type="transmembrane region" description="Helical" evidence="10">
    <location>
        <begin position="147"/>
        <end position="167"/>
    </location>
</feature>
<feature type="transmembrane region" description="Helical" evidence="10">
    <location>
        <begin position="214"/>
        <end position="234"/>
    </location>
</feature>
<dbReference type="PANTHER" id="PTHR30065">
    <property type="entry name" value="FLAGELLAR BIOSYNTHETIC PROTEIN FLIR"/>
    <property type="match status" value="1"/>
</dbReference>
<dbReference type="EMBL" id="CP043046">
    <property type="protein sequence ID" value="QEI07266.1"/>
    <property type="molecule type" value="Genomic_DNA"/>
</dbReference>
<reference evidence="11 12" key="1">
    <citation type="submission" date="2019-08" db="EMBL/GenBank/DDBJ databases">
        <title>Amphibian skin-associated Pigmentiphaga: genome sequence and occurrence across geography and hosts.</title>
        <authorList>
            <person name="Bletz M.C."/>
            <person name="Bunk B."/>
            <person name="Sproeer C."/>
            <person name="Biwer P."/>
            <person name="Reiter S."/>
            <person name="Rabemananjara F.C.E."/>
            <person name="Schulz S."/>
            <person name="Overmann J."/>
            <person name="Vences M."/>
        </authorList>
    </citation>
    <scope>NUCLEOTIDE SEQUENCE [LARGE SCALE GENOMIC DNA]</scope>
    <source>
        <strain evidence="11 12">Mada1488</strain>
    </source>
</reference>
<dbReference type="GO" id="GO:0006605">
    <property type="term" value="P:protein targeting"/>
    <property type="evidence" value="ECO:0007669"/>
    <property type="project" value="UniProtKB-UniRule"/>
</dbReference>
<dbReference type="AlphaFoldDB" id="A0A5C0AZY6"/>
<sequence>MLSFSDADVQLLFATYMWPFMRCLAMVQTAPVFGHRAIPQRYKIGLAFMLAVIIGPSVTPSSVIDPFSGTGILMVLQQFIVGAAMGFGLRVVFAAFELAGDLIGLQMGLGFASFLDPQRNAPSPILATFLMLTATMVFMSLDGHLTLIVTLVESFITIPVGPSPLASIDWMRMAGLGSLVFSAGVQMALPVMGSVLALNIALGFISRSAPQLSIFNIGFAITLIAGMLALWITLGAMAGPISRITTMGVPYLK</sequence>
<gene>
    <name evidence="11" type="primary">fliR</name>
    <name evidence="11" type="ORF">FXN63_16500</name>
</gene>
<dbReference type="GO" id="GO:0005886">
    <property type="term" value="C:plasma membrane"/>
    <property type="evidence" value="ECO:0007669"/>
    <property type="project" value="UniProtKB-SubCell"/>
</dbReference>
<dbReference type="RefSeq" id="WP_148816313.1">
    <property type="nucleotide sequence ID" value="NZ_CP043046.1"/>
</dbReference>
<evidence type="ECO:0000256" key="5">
    <source>
        <dbReference type="ARBA" id="ARBA00022692"/>
    </source>
</evidence>
<keyword evidence="8 10" id="KW-0975">Bacterial flagellum</keyword>
<dbReference type="GO" id="GO:0009425">
    <property type="term" value="C:bacterial-type flagellum basal body"/>
    <property type="evidence" value="ECO:0007669"/>
    <property type="project" value="UniProtKB-SubCell"/>
</dbReference>
<evidence type="ECO:0000256" key="7">
    <source>
        <dbReference type="ARBA" id="ARBA00023136"/>
    </source>
</evidence>
<evidence type="ECO:0000256" key="1">
    <source>
        <dbReference type="ARBA" id="ARBA00002578"/>
    </source>
</evidence>
<keyword evidence="6 10" id="KW-1133">Transmembrane helix</keyword>
<evidence type="ECO:0000256" key="3">
    <source>
        <dbReference type="ARBA" id="ARBA00021717"/>
    </source>
</evidence>
<comment type="subcellular location">
    <subcellularLocation>
        <location evidence="10">Cell membrane</location>
        <topology evidence="10">Multi-pass membrane protein</topology>
    </subcellularLocation>
    <subcellularLocation>
        <location evidence="10">Bacterial flagellum basal body</location>
    </subcellularLocation>
</comment>
<feature type="transmembrane region" description="Helical" evidence="10">
    <location>
        <begin position="45"/>
        <end position="64"/>
    </location>
</feature>
<keyword evidence="12" id="KW-1185">Reference proteome</keyword>
<organism evidence="11 12">
    <name type="scientific">Pigmentiphaga aceris</name>
    <dbReference type="NCBI Taxonomy" id="1940612"/>
    <lineage>
        <taxon>Bacteria</taxon>
        <taxon>Pseudomonadati</taxon>
        <taxon>Pseudomonadota</taxon>
        <taxon>Betaproteobacteria</taxon>
        <taxon>Burkholderiales</taxon>
        <taxon>Alcaligenaceae</taxon>
        <taxon>Pigmentiphaga</taxon>
    </lineage>
</organism>
<keyword evidence="11" id="KW-0282">Flagellum</keyword>
<evidence type="ECO:0000313" key="11">
    <source>
        <dbReference type="EMBL" id="QEI07266.1"/>
    </source>
</evidence>
<evidence type="ECO:0000256" key="9">
    <source>
        <dbReference type="NCBIfam" id="TIGR01400"/>
    </source>
</evidence>
<dbReference type="PANTHER" id="PTHR30065:SF8">
    <property type="entry name" value="FLAGELLAR BIOSYNTHETIC PROTEIN FLIR"/>
    <property type="match status" value="1"/>
</dbReference>
<dbReference type="NCBIfam" id="TIGR01400">
    <property type="entry name" value="fliR"/>
    <property type="match status" value="1"/>
</dbReference>
<evidence type="ECO:0000256" key="6">
    <source>
        <dbReference type="ARBA" id="ARBA00022989"/>
    </source>
</evidence>
<dbReference type="OrthoDB" id="9797790at2"/>
<protein>
    <recommendedName>
        <fullName evidence="3 9">Flagellar biosynthetic protein FliR</fullName>
    </recommendedName>
</protein>
<feature type="transmembrane region" description="Helical" evidence="10">
    <location>
        <begin position="179"/>
        <end position="202"/>
    </location>
</feature>
<comment type="similarity">
    <text evidence="2 10">Belongs to the FliR/MopE/SpaR family.</text>
</comment>
<dbReference type="KEGG" id="pacr:FXN63_16500"/>
<dbReference type="InterPro" id="IPR006303">
    <property type="entry name" value="FliR"/>
</dbReference>
<evidence type="ECO:0000313" key="12">
    <source>
        <dbReference type="Proteomes" id="UP000325161"/>
    </source>
</evidence>
<keyword evidence="11" id="KW-0966">Cell projection</keyword>
<dbReference type="GO" id="GO:0044780">
    <property type="term" value="P:bacterial-type flagellum assembly"/>
    <property type="evidence" value="ECO:0007669"/>
    <property type="project" value="UniProtKB-UniRule"/>
</dbReference>
<feature type="transmembrane region" description="Helical" evidence="10">
    <location>
        <begin position="12"/>
        <end position="33"/>
    </location>
</feature>